<feature type="transmembrane region" description="Helical" evidence="8">
    <location>
        <begin position="226"/>
        <end position="245"/>
    </location>
</feature>
<evidence type="ECO:0000256" key="3">
    <source>
        <dbReference type="ARBA" id="ARBA00022475"/>
    </source>
</evidence>
<feature type="transmembrane region" description="Helical" evidence="8">
    <location>
        <begin position="82"/>
        <end position="98"/>
    </location>
</feature>
<feature type="transmembrane region" description="Helical" evidence="8">
    <location>
        <begin position="133"/>
        <end position="153"/>
    </location>
</feature>
<protein>
    <submittedName>
        <fullName evidence="9">Monosaccharide ABC transporter membrane protein (CUT2 family)</fullName>
    </submittedName>
</protein>
<feature type="transmembrane region" description="Helical" evidence="8">
    <location>
        <begin position="174"/>
        <end position="194"/>
    </location>
</feature>
<evidence type="ECO:0000313" key="10">
    <source>
        <dbReference type="Proteomes" id="UP000243859"/>
    </source>
</evidence>
<dbReference type="PANTHER" id="PTHR32196:SF21">
    <property type="entry name" value="ABC TRANSPORTER PERMEASE PROTEIN YPHD-RELATED"/>
    <property type="match status" value="1"/>
</dbReference>
<accession>A0A2T5BUG9</accession>
<name>A0A2T5BUG9_9RHOB</name>
<organism evidence="9 10">
    <name type="scientific">Rhodovulum imhoffii</name>
    <dbReference type="NCBI Taxonomy" id="365340"/>
    <lineage>
        <taxon>Bacteria</taxon>
        <taxon>Pseudomonadati</taxon>
        <taxon>Pseudomonadota</taxon>
        <taxon>Alphaproteobacteria</taxon>
        <taxon>Rhodobacterales</taxon>
        <taxon>Paracoccaceae</taxon>
        <taxon>Rhodovulum</taxon>
    </lineage>
</organism>
<evidence type="ECO:0000256" key="7">
    <source>
        <dbReference type="ARBA" id="ARBA00023136"/>
    </source>
</evidence>
<keyword evidence="4" id="KW-0997">Cell inner membrane</keyword>
<feature type="transmembrane region" description="Helical" evidence="8">
    <location>
        <begin position="257"/>
        <end position="277"/>
    </location>
</feature>
<dbReference type="AlphaFoldDB" id="A0A2T5BUG9"/>
<feature type="transmembrane region" description="Helical" evidence="8">
    <location>
        <begin position="283"/>
        <end position="302"/>
    </location>
</feature>
<gene>
    <name evidence="9" type="ORF">C8N32_10313</name>
</gene>
<evidence type="ECO:0000256" key="6">
    <source>
        <dbReference type="ARBA" id="ARBA00022989"/>
    </source>
</evidence>
<feature type="transmembrane region" description="Helical" evidence="8">
    <location>
        <begin position="105"/>
        <end position="127"/>
    </location>
</feature>
<evidence type="ECO:0000256" key="5">
    <source>
        <dbReference type="ARBA" id="ARBA00022692"/>
    </source>
</evidence>
<dbReference type="PANTHER" id="PTHR32196">
    <property type="entry name" value="ABC TRANSPORTER PERMEASE PROTEIN YPHD-RELATED-RELATED"/>
    <property type="match status" value="1"/>
</dbReference>
<keyword evidence="6 8" id="KW-1133">Transmembrane helix</keyword>
<keyword evidence="2" id="KW-0813">Transport</keyword>
<evidence type="ECO:0000256" key="1">
    <source>
        <dbReference type="ARBA" id="ARBA00004651"/>
    </source>
</evidence>
<feature type="transmembrane region" description="Helical" evidence="8">
    <location>
        <begin position="53"/>
        <end position="76"/>
    </location>
</feature>
<dbReference type="EMBL" id="QAAA01000003">
    <property type="protein sequence ID" value="PTN03171.1"/>
    <property type="molecule type" value="Genomic_DNA"/>
</dbReference>
<keyword evidence="3" id="KW-1003">Cell membrane</keyword>
<evidence type="ECO:0000256" key="8">
    <source>
        <dbReference type="SAM" id="Phobius"/>
    </source>
</evidence>
<keyword evidence="10" id="KW-1185">Reference proteome</keyword>
<comment type="subcellular location">
    <subcellularLocation>
        <location evidence="1">Cell membrane</location>
        <topology evidence="1">Multi-pass membrane protein</topology>
    </subcellularLocation>
</comment>
<proteinExistence type="predicted"/>
<keyword evidence="5 8" id="KW-0812">Transmembrane</keyword>
<keyword evidence="7 8" id="KW-0472">Membrane</keyword>
<dbReference type="Proteomes" id="UP000243859">
    <property type="component" value="Unassembled WGS sequence"/>
</dbReference>
<sequence length="332" mass="35038">MAKTLTADKAGTGFSIRRETLVKWAPLLVLIVLCAFFAVMEPRFLSTRNFARILIAASPALMVAIGVTFVIIMGSIDLSMEGTVSVCAVAFAFCFLWLGGTLASWAWLALPFAMLVGAVLGFVNGLIHVKLRIPSFMASLAMGFVGTGLAMVMTGGDRIRIEDALFRSLLTERILGFPLMVYVAGVFLLVAWFIQTRTTLGRNFYAVGGGEDLAIASGLNVNRVRVLGFTVAGVFFAVGALLAVGRIGIAETATGNNFMFLSITAVVVGGTALWGGVGGVWNTLVGVLIVFVIGNGMVVIGLPGYVQDGVLGILVILAVILSTDRKSISFVK</sequence>
<reference evidence="9 10" key="1">
    <citation type="submission" date="2018-04" db="EMBL/GenBank/DDBJ databases">
        <title>Genomic Encyclopedia of Archaeal and Bacterial Type Strains, Phase II (KMG-II): from individual species to whole genera.</title>
        <authorList>
            <person name="Goeker M."/>
        </authorList>
    </citation>
    <scope>NUCLEOTIDE SEQUENCE [LARGE SCALE GENOMIC DNA]</scope>
    <source>
        <strain evidence="9 10">DSM 18064</strain>
    </source>
</reference>
<dbReference type="Pfam" id="PF02653">
    <property type="entry name" value="BPD_transp_2"/>
    <property type="match status" value="1"/>
</dbReference>
<dbReference type="RefSeq" id="WP_244905891.1">
    <property type="nucleotide sequence ID" value="NZ_QAAA01000003.1"/>
</dbReference>
<dbReference type="InterPro" id="IPR001851">
    <property type="entry name" value="ABC_transp_permease"/>
</dbReference>
<feature type="transmembrane region" description="Helical" evidence="8">
    <location>
        <begin position="24"/>
        <end position="41"/>
    </location>
</feature>
<evidence type="ECO:0000313" key="9">
    <source>
        <dbReference type="EMBL" id="PTN03171.1"/>
    </source>
</evidence>
<dbReference type="CDD" id="cd06579">
    <property type="entry name" value="TM_PBP1_transp_AraH_like"/>
    <property type="match status" value="1"/>
</dbReference>
<comment type="caution">
    <text evidence="9">The sequence shown here is derived from an EMBL/GenBank/DDBJ whole genome shotgun (WGS) entry which is preliminary data.</text>
</comment>
<dbReference type="GO" id="GO:0005886">
    <property type="term" value="C:plasma membrane"/>
    <property type="evidence" value="ECO:0007669"/>
    <property type="project" value="UniProtKB-SubCell"/>
</dbReference>
<dbReference type="GO" id="GO:0022857">
    <property type="term" value="F:transmembrane transporter activity"/>
    <property type="evidence" value="ECO:0007669"/>
    <property type="project" value="InterPro"/>
</dbReference>
<evidence type="ECO:0000256" key="2">
    <source>
        <dbReference type="ARBA" id="ARBA00022448"/>
    </source>
</evidence>
<evidence type="ECO:0000256" key="4">
    <source>
        <dbReference type="ARBA" id="ARBA00022519"/>
    </source>
</evidence>